<dbReference type="Proteomes" id="UP000887013">
    <property type="component" value="Unassembled WGS sequence"/>
</dbReference>
<dbReference type="EMBL" id="BMAW01104478">
    <property type="protein sequence ID" value="GFT14718.1"/>
    <property type="molecule type" value="Genomic_DNA"/>
</dbReference>
<dbReference type="AlphaFoldDB" id="A0A8X6NIJ3"/>
<organism evidence="1 2">
    <name type="scientific">Nephila pilipes</name>
    <name type="common">Giant wood spider</name>
    <name type="synonym">Nephila maculata</name>
    <dbReference type="NCBI Taxonomy" id="299642"/>
    <lineage>
        <taxon>Eukaryota</taxon>
        <taxon>Metazoa</taxon>
        <taxon>Ecdysozoa</taxon>
        <taxon>Arthropoda</taxon>
        <taxon>Chelicerata</taxon>
        <taxon>Arachnida</taxon>
        <taxon>Araneae</taxon>
        <taxon>Araneomorphae</taxon>
        <taxon>Entelegynae</taxon>
        <taxon>Araneoidea</taxon>
        <taxon>Nephilidae</taxon>
        <taxon>Nephila</taxon>
    </lineage>
</organism>
<proteinExistence type="predicted"/>
<reference evidence="1" key="1">
    <citation type="submission" date="2020-08" db="EMBL/GenBank/DDBJ databases">
        <title>Multicomponent nature underlies the extraordinary mechanical properties of spider dragline silk.</title>
        <authorList>
            <person name="Kono N."/>
            <person name="Nakamura H."/>
            <person name="Mori M."/>
            <person name="Yoshida Y."/>
            <person name="Ohtoshi R."/>
            <person name="Malay A.D."/>
            <person name="Moran D.A.P."/>
            <person name="Tomita M."/>
            <person name="Numata K."/>
            <person name="Arakawa K."/>
        </authorList>
    </citation>
    <scope>NUCLEOTIDE SEQUENCE</scope>
</reference>
<name>A0A8X6NIJ3_NEPPI</name>
<evidence type="ECO:0000313" key="2">
    <source>
        <dbReference type="Proteomes" id="UP000887013"/>
    </source>
</evidence>
<sequence>MALRCLPVLSLRQMAMMNIAIYVCNDPDIQDFVKENGSFSFIFPSERTQQFLDLAKGHATQIWAWKSVFLDGKSTHPIINFTANWDRMSQWDMMASFPPFKTWKELVEKKMSSFLLPRHLQPELFDVIRLVSLEIDKWIKEHSLILLNSTEFARAAQCYFQWNSLGIIDRIKTARTLITNGSLQIEDRYILALHYGLKDDLLADRCIDFAWKKNLHMQLYFPVTASRPGKIWKPYTGESDFNYIAQRNLFIKLTSEEKMECLNTVMSKEIMLYENFLFCLSQMGDDGREAIFEAYPLKILMYFLDWPFQCQFLDAARHLLPYFTLNDFQKIIELIVIDRIMLGWKDFDYIKLLKEFWSLSPIVLRQIIKRHNVYKSLVFAMNYSSSNNFPEEIDFENYNVNCFQFGFRGILYCLMKTEEPYPGEIVEFELHFRHNIGYQFGNLICVYKLRKGKHEQGIHTRIKQSKNDFISKLRDLCHWPYRLT</sequence>
<keyword evidence="2" id="KW-1185">Reference proteome</keyword>
<protein>
    <submittedName>
        <fullName evidence="1">Uncharacterized protein</fullName>
    </submittedName>
</protein>
<evidence type="ECO:0000313" key="1">
    <source>
        <dbReference type="EMBL" id="GFT14718.1"/>
    </source>
</evidence>
<comment type="caution">
    <text evidence="1">The sequence shown here is derived from an EMBL/GenBank/DDBJ whole genome shotgun (WGS) entry which is preliminary data.</text>
</comment>
<accession>A0A8X6NIJ3</accession>
<gene>
    <name evidence="1" type="primary">NCL1_40015</name>
    <name evidence="1" type="ORF">NPIL_358041</name>
</gene>